<feature type="transmembrane region" description="Helical" evidence="1">
    <location>
        <begin position="6"/>
        <end position="22"/>
    </location>
</feature>
<dbReference type="Pfam" id="PF10688">
    <property type="entry name" value="Imp-YgjV"/>
    <property type="match status" value="1"/>
</dbReference>
<dbReference type="Proteomes" id="UP001143362">
    <property type="component" value="Unassembled WGS sequence"/>
</dbReference>
<keyword evidence="3" id="KW-1185">Reference proteome</keyword>
<keyword evidence="1" id="KW-1133">Transmembrane helix</keyword>
<keyword evidence="1" id="KW-0812">Transmembrane</keyword>
<feature type="transmembrane region" description="Helical" evidence="1">
    <location>
        <begin position="77"/>
        <end position="110"/>
    </location>
</feature>
<evidence type="ECO:0000313" key="3">
    <source>
        <dbReference type="Proteomes" id="UP001143362"/>
    </source>
</evidence>
<organism evidence="2 3">
    <name type="scientific">Candidatus Litorirhabdus singularis</name>
    <dbReference type="NCBI Taxonomy" id="2518993"/>
    <lineage>
        <taxon>Bacteria</taxon>
        <taxon>Pseudomonadati</taxon>
        <taxon>Pseudomonadota</taxon>
        <taxon>Gammaproteobacteria</taxon>
        <taxon>Cellvibrionales</taxon>
        <taxon>Halieaceae</taxon>
        <taxon>Candidatus Litorirhabdus</taxon>
    </lineage>
</organism>
<protein>
    <submittedName>
        <fullName evidence="2">YgjV family protein</fullName>
    </submittedName>
</protein>
<feature type="transmembrane region" description="Helical" evidence="1">
    <location>
        <begin position="53"/>
        <end position="70"/>
    </location>
</feature>
<reference evidence="2" key="1">
    <citation type="submission" date="2019-02" db="EMBL/GenBank/DDBJ databases">
        <authorList>
            <person name="Li S.-H."/>
        </authorList>
    </citation>
    <scope>NUCLEOTIDE SEQUENCE</scope>
    <source>
        <strain evidence="2">IMCC14734</strain>
    </source>
</reference>
<dbReference type="EMBL" id="SHNN01000003">
    <property type="protein sequence ID" value="MCX2982085.1"/>
    <property type="molecule type" value="Genomic_DNA"/>
</dbReference>
<dbReference type="InterPro" id="IPR019629">
    <property type="entry name" value="Uncharacterised_HI1736/YgjV"/>
</dbReference>
<name>A0ABT3TJW6_9GAMM</name>
<gene>
    <name evidence="2" type="ORF">EYC98_14585</name>
</gene>
<accession>A0ABT3TJW6</accession>
<sequence length="167" mass="18997">MSDFVLSQILVGITFFFSTVSFQFRDQRAVKLCLVIGCVFLAAHFYLLEAYTAAVTTTIAAVRFTVSMYWRDDRLFYLFFAMVLVNAVLTYSGLLTVLATIATGLSTWAAFRHSDKQFRMFMMAASSVMMIHNILVGTPIAVLMEVFFIGSNLIAYRRLYRRRGLSE</sequence>
<comment type="caution">
    <text evidence="2">The sequence shown here is derived from an EMBL/GenBank/DDBJ whole genome shotgun (WGS) entry which is preliminary data.</text>
</comment>
<proteinExistence type="predicted"/>
<feature type="transmembrane region" description="Helical" evidence="1">
    <location>
        <begin position="130"/>
        <end position="155"/>
    </location>
</feature>
<dbReference type="RefSeq" id="WP_279246116.1">
    <property type="nucleotide sequence ID" value="NZ_SHNN01000003.1"/>
</dbReference>
<evidence type="ECO:0000313" key="2">
    <source>
        <dbReference type="EMBL" id="MCX2982085.1"/>
    </source>
</evidence>
<feature type="transmembrane region" description="Helical" evidence="1">
    <location>
        <begin position="29"/>
        <end position="47"/>
    </location>
</feature>
<evidence type="ECO:0000256" key="1">
    <source>
        <dbReference type="SAM" id="Phobius"/>
    </source>
</evidence>
<keyword evidence="1" id="KW-0472">Membrane</keyword>